<evidence type="ECO:0000259" key="2">
    <source>
        <dbReference type="Pfam" id="PF10551"/>
    </source>
</evidence>
<feature type="compositionally biased region" description="Basic residues" evidence="1">
    <location>
        <begin position="587"/>
        <end position="599"/>
    </location>
</feature>
<dbReference type="Proteomes" id="UP000235145">
    <property type="component" value="Unassembled WGS sequence"/>
</dbReference>
<feature type="domain" description="MULE transposase" evidence="2">
    <location>
        <begin position="224"/>
        <end position="318"/>
    </location>
</feature>
<keyword evidence="4" id="KW-1185">Reference proteome</keyword>
<dbReference type="PANTHER" id="PTHR31569:SF4">
    <property type="entry name" value="SWIM-TYPE DOMAIN-CONTAINING PROTEIN"/>
    <property type="match status" value="1"/>
</dbReference>
<reference evidence="3 4" key="1">
    <citation type="journal article" date="2017" name="Nat. Commun.">
        <title>Genome assembly with in vitro proximity ligation data and whole-genome triplication in lettuce.</title>
        <authorList>
            <person name="Reyes-Chin-Wo S."/>
            <person name="Wang Z."/>
            <person name="Yang X."/>
            <person name="Kozik A."/>
            <person name="Arikit S."/>
            <person name="Song C."/>
            <person name="Xia L."/>
            <person name="Froenicke L."/>
            <person name="Lavelle D.O."/>
            <person name="Truco M.J."/>
            <person name="Xia R."/>
            <person name="Zhu S."/>
            <person name="Xu C."/>
            <person name="Xu H."/>
            <person name="Xu X."/>
            <person name="Cox K."/>
            <person name="Korf I."/>
            <person name="Meyers B.C."/>
            <person name="Michelmore R.W."/>
        </authorList>
    </citation>
    <scope>NUCLEOTIDE SEQUENCE [LARGE SCALE GENOMIC DNA]</scope>
    <source>
        <strain evidence="4">cv. Salinas</strain>
        <tissue evidence="3">Seedlings</tissue>
    </source>
</reference>
<feature type="region of interest" description="Disordered" evidence="1">
    <location>
        <begin position="584"/>
        <end position="621"/>
    </location>
</feature>
<comment type="caution">
    <text evidence="3">The sequence shown here is derived from an EMBL/GenBank/DDBJ whole genome shotgun (WGS) entry which is preliminary data.</text>
</comment>
<dbReference type="OrthoDB" id="4327540at2759"/>
<sequence>MELNEKDYLTTSKFDSCDDLLKSVQEFYYSKGYGISIRGSRQDKHVILQCDRSGSYRDIRGIANKRKKTTASRLIDCPFKIVGKKCSDGPDGDGTWTFNVKDLTHNHEPSTDISGHPSFRQLSSESIKSVKEMTKAEIPPRQILSSLRQKTPNLPAISRTIYNVKKKIRKENLGNRPMINALFEELEEGGFTYDISHNSEGRISRLFIAHPLSIKLVKAFSDIFVMDCTYKTNKYNMPLHDIIGVSCFNTSFYSEFVFLEKEDEENYSWALRAFKEIIGQGNQPCVIMSDRELTLMNGIKNIFPTTTNLLCVWHIEKNVLANCKKYFGRAEDIDIFMSSWNNVVYSTTEDLFEKNWDEFESMYIEKKDALEYIKKIWLPWKENFVSVWTDKYLHFGNRSSSRAEGAHAKLKQYLQVSTGDLREVKEKIFLAVEHEFNEIKVKLSSEKLQVPHYCNMPFFRELHSHISHFALKEIYRQYDVAKDGIITPCTGHFITTMGLPYAHKIKYWQGTTFSLDLIHPYWRIDTLSLNVQNDLHGEGIDRFDELLNELRSMYQRWPLNKKEHALSVITKLVNQSVIVFEPMIQRPKGRPPKSKKKRGITSTSRDPSRFESVELSQSRNKVDDENSLIDLNVYSLDTFDLDGSF</sequence>
<dbReference type="GO" id="GO:0010106">
    <property type="term" value="P:cellular response to iron ion starvation"/>
    <property type="evidence" value="ECO:0007669"/>
    <property type="project" value="InterPro"/>
</dbReference>
<accession>A0A9R1V303</accession>
<dbReference type="Pfam" id="PF10551">
    <property type="entry name" value="MULE"/>
    <property type="match status" value="1"/>
</dbReference>
<dbReference type="AlphaFoldDB" id="A0A9R1V303"/>
<protein>
    <recommendedName>
        <fullName evidence="2">MULE transposase domain-containing protein</fullName>
    </recommendedName>
</protein>
<dbReference type="InterPro" id="IPR014842">
    <property type="entry name" value="AFT"/>
</dbReference>
<dbReference type="InterPro" id="IPR052579">
    <property type="entry name" value="Zinc_finger_SWIM"/>
</dbReference>
<evidence type="ECO:0000313" key="3">
    <source>
        <dbReference type="EMBL" id="KAJ0197433.1"/>
    </source>
</evidence>
<evidence type="ECO:0000256" key="1">
    <source>
        <dbReference type="SAM" id="MobiDB-lite"/>
    </source>
</evidence>
<dbReference type="GO" id="GO:0000981">
    <property type="term" value="F:DNA-binding transcription factor activity, RNA polymerase II-specific"/>
    <property type="evidence" value="ECO:0007669"/>
    <property type="project" value="InterPro"/>
</dbReference>
<evidence type="ECO:0000313" key="4">
    <source>
        <dbReference type="Proteomes" id="UP000235145"/>
    </source>
</evidence>
<dbReference type="PANTHER" id="PTHR31569">
    <property type="entry name" value="SWIM-TYPE DOMAIN-CONTAINING PROTEIN"/>
    <property type="match status" value="1"/>
</dbReference>
<gene>
    <name evidence="3" type="ORF">LSAT_V11C700369710</name>
</gene>
<dbReference type="InterPro" id="IPR018289">
    <property type="entry name" value="MULE_transposase_dom"/>
</dbReference>
<name>A0A9R1V303_LACSA</name>
<organism evidence="3 4">
    <name type="scientific">Lactuca sativa</name>
    <name type="common">Garden lettuce</name>
    <dbReference type="NCBI Taxonomy" id="4236"/>
    <lineage>
        <taxon>Eukaryota</taxon>
        <taxon>Viridiplantae</taxon>
        <taxon>Streptophyta</taxon>
        <taxon>Embryophyta</taxon>
        <taxon>Tracheophyta</taxon>
        <taxon>Spermatophyta</taxon>
        <taxon>Magnoliopsida</taxon>
        <taxon>eudicotyledons</taxon>
        <taxon>Gunneridae</taxon>
        <taxon>Pentapetalae</taxon>
        <taxon>asterids</taxon>
        <taxon>campanulids</taxon>
        <taxon>Asterales</taxon>
        <taxon>Asteraceae</taxon>
        <taxon>Cichorioideae</taxon>
        <taxon>Cichorieae</taxon>
        <taxon>Lactucinae</taxon>
        <taxon>Lactuca</taxon>
    </lineage>
</organism>
<dbReference type="GO" id="GO:0045944">
    <property type="term" value="P:positive regulation of transcription by RNA polymerase II"/>
    <property type="evidence" value="ECO:0007669"/>
    <property type="project" value="InterPro"/>
</dbReference>
<proteinExistence type="predicted"/>
<dbReference type="Pfam" id="PF08731">
    <property type="entry name" value="AFT"/>
    <property type="match status" value="1"/>
</dbReference>
<dbReference type="EMBL" id="NBSK02000007">
    <property type="protein sequence ID" value="KAJ0197433.1"/>
    <property type="molecule type" value="Genomic_DNA"/>
</dbReference>